<evidence type="ECO:0000313" key="2">
    <source>
        <dbReference type="Proteomes" id="UP000499080"/>
    </source>
</evidence>
<dbReference type="EMBL" id="BGPR01028353">
    <property type="protein sequence ID" value="GBN99463.1"/>
    <property type="molecule type" value="Genomic_DNA"/>
</dbReference>
<comment type="caution">
    <text evidence="1">The sequence shown here is derived from an EMBL/GenBank/DDBJ whole genome shotgun (WGS) entry which is preliminary data.</text>
</comment>
<accession>A0A4Y2TI89</accession>
<organism evidence="1 2">
    <name type="scientific">Araneus ventricosus</name>
    <name type="common">Orbweaver spider</name>
    <name type="synonym">Epeira ventricosa</name>
    <dbReference type="NCBI Taxonomy" id="182803"/>
    <lineage>
        <taxon>Eukaryota</taxon>
        <taxon>Metazoa</taxon>
        <taxon>Ecdysozoa</taxon>
        <taxon>Arthropoda</taxon>
        <taxon>Chelicerata</taxon>
        <taxon>Arachnida</taxon>
        <taxon>Araneae</taxon>
        <taxon>Araneomorphae</taxon>
        <taxon>Entelegynae</taxon>
        <taxon>Araneoidea</taxon>
        <taxon>Araneidae</taxon>
        <taxon>Araneus</taxon>
    </lineage>
</organism>
<protein>
    <submittedName>
        <fullName evidence="1">Uncharacterized protein</fullName>
    </submittedName>
</protein>
<sequence>MGKTLFLEFHHQLQYGAVRAIEHGKEKAIINFVDGNWRNALKAVQRTQNPTLRTPIQFGPRCGVAAPSSRDLPLWVLASVEMETGKSPHKGEDGWVGRILYFEPCLRL</sequence>
<dbReference type="Proteomes" id="UP000499080">
    <property type="component" value="Unassembled WGS sequence"/>
</dbReference>
<proteinExistence type="predicted"/>
<keyword evidence="2" id="KW-1185">Reference proteome</keyword>
<name>A0A4Y2TI89_ARAVE</name>
<dbReference type="AlphaFoldDB" id="A0A4Y2TI89"/>
<reference evidence="1 2" key="1">
    <citation type="journal article" date="2019" name="Sci. Rep.">
        <title>Orb-weaving spider Araneus ventricosus genome elucidates the spidroin gene catalogue.</title>
        <authorList>
            <person name="Kono N."/>
            <person name="Nakamura H."/>
            <person name="Ohtoshi R."/>
            <person name="Moran D.A.P."/>
            <person name="Shinohara A."/>
            <person name="Yoshida Y."/>
            <person name="Fujiwara M."/>
            <person name="Mori M."/>
            <person name="Tomita M."/>
            <person name="Arakawa K."/>
        </authorList>
    </citation>
    <scope>NUCLEOTIDE SEQUENCE [LARGE SCALE GENOMIC DNA]</scope>
</reference>
<gene>
    <name evidence="1" type="ORF">AVEN_168898_1</name>
</gene>
<evidence type="ECO:0000313" key="1">
    <source>
        <dbReference type="EMBL" id="GBN99463.1"/>
    </source>
</evidence>